<reference evidence="1 2" key="1">
    <citation type="submission" date="2024-09" db="EMBL/GenBank/DDBJ databases">
        <title>Floridaenema gen nov. (Aerosakkonemataceae, Aerosakkonematales ord. nov., Cyanobacteria) from benthic tropical and subtropical fresh waters, with the description of four new species.</title>
        <authorList>
            <person name="Moretto J.A."/>
            <person name="Berthold D.E."/>
            <person name="Lefler F.W."/>
            <person name="Huang I.-S."/>
            <person name="Laughinghouse H. IV."/>
        </authorList>
    </citation>
    <scope>NUCLEOTIDE SEQUENCE [LARGE SCALE GENOMIC DNA]</scope>
    <source>
        <strain evidence="1 2">BLCC-F46</strain>
    </source>
</reference>
<proteinExistence type="predicted"/>
<name>A0ABV4XAN6_9CYAN</name>
<evidence type="ECO:0000313" key="2">
    <source>
        <dbReference type="Proteomes" id="UP001576774"/>
    </source>
</evidence>
<dbReference type="Proteomes" id="UP001576774">
    <property type="component" value="Unassembled WGS sequence"/>
</dbReference>
<evidence type="ECO:0000313" key="1">
    <source>
        <dbReference type="EMBL" id="MFB2879855.1"/>
    </source>
</evidence>
<accession>A0ABV4XAN6</accession>
<dbReference type="RefSeq" id="WP_413272889.1">
    <property type="nucleotide sequence ID" value="NZ_JBHFNQ010000182.1"/>
</dbReference>
<keyword evidence="2" id="KW-1185">Reference proteome</keyword>
<organism evidence="1 2">
    <name type="scientific">Floridaenema aerugineum BLCC-F46</name>
    <dbReference type="NCBI Taxonomy" id="3153654"/>
    <lineage>
        <taxon>Bacteria</taxon>
        <taxon>Bacillati</taxon>
        <taxon>Cyanobacteriota</taxon>
        <taxon>Cyanophyceae</taxon>
        <taxon>Oscillatoriophycideae</taxon>
        <taxon>Aerosakkonematales</taxon>
        <taxon>Aerosakkonemataceae</taxon>
        <taxon>Floridanema</taxon>
        <taxon>Floridanema aerugineum</taxon>
    </lineage>
</organism>
<sequence>MYQINPIHDTAATLNCDVTQDGQYLGRLYVFPTTNPNFIVMGIEKEWFLAHAEGEFVISGYINTNGQWSLSPHQSLQLSEEYTTQSAIFDRVFSPQYVLDILASSNLEPSLVAKDMTVANDSNNNVNGESGEDQPMKFDNKLMVDWNAMIPHLDVLRELLIREVEQEEFSNHFEEEQPNELATETERLKVQDTLIDAVLEEYQEQETTEFMLPPFGIVTVHAQEEYFVLRSENDGQTILVASLDGEVIEELSQNDAAKFEDVLKHSKVEVTKWLDTNSNLIGQKSKQVQDVEYGD</sequence>
<comment type="caution">
    <text evidence="1">The sequence shown here is derived from an EMBL/GenBank/DDBJ whole genome shotgun (WGS) entry which is preliminary data.</text>
</comment>
<protein>
    <submittedName>
        <fullName evidence="1">Uncharacterized protein</fullName>
    </submittedName>
</protein>
<gene>
    <name evidence="1" type="ORF">ACE1CC_23625</name>
</gene>
<dbReference type="EMBL" id="JBHFNQ010000182">
    <property type="protein sequence ID" value="MFB2879855.1"/>
    <property type="molecule type" value="Genomic_DNA"/>
</dbReference>